<keyword evidence="1" id="KW-1133">Transmembrane helix</keyword>
<feature type="transmembrane region" description="Helical" evidence="1">
    <location>
        <begin position="1126"/>
        <end position="1148"/>
    </location>
</feature>
<name>A0AAD8UW21_BABGI</name>
<feature type="transmembrane region" description="Helical" evidence="1">
    <location>
        <begin position="1168"/>
        <end position="1187"/>
    </location>
</feature>
<keyword evidence="1" id="KW-0472">Membrane</keyword>
<reference evidence="2" key="1">
    <citation type="submission" date="2023-08" db="EMBL/GenBank/DDBJ databases">
        <title>Draft sequence of the Babesia gibsoni genome.</title>
        <authorList>
            <person name="Yamagishi J.Y."/>
            <person name="Xuan X.X."/>
        </authorList>
    </citation>
    <scope>NUCLEOTIDE SEQUENCE</scope>
    <source>
        <strain evidence="2">Azabu</strain>
    </source>
</reference>
<feature type="transmembrane region" description="Helical" evidence="1">
    <location>
        <begin position="1199"/>
        <end position="1220"/>
    </location>
</feature>
<evidence type="ECO:0000256" key="1">
    <source>
        <dbReference type="SAM" id="Phobius"/>
    </source>
</evidence>
<comment type="caution">
    <text evidence="2">The sequence shown here is derived from an EMBL/GenBank/DDBJ whole genome shotgun (WGS) entry which is preliminary data.</text>
</comment>
<protein>
    <submittedName>
        <fullName evidence="2">Uncharacterized protein</fullName>
    </submittedName>
</protein>
<evidence type="ECO:0000313" key="3">
    <source>
        <dbReference type="Proteomes" id="UP001230268"/>
    </source>
</evidence>
<keyword evidence="1" id="KW-0812">Transmembrane</keyword>
<accession>A0AAD8UW21</accession>
<keyword evidence="3" id="KW-1185">Reference proteome</keyword>
<dbReference type="EMBL" id="JAVEPI010000001">
    <property type="protein sequence ID" value="KAK1444659.1"/>
    <property type="molecule type" value="Genomic_DNA"/>
</dbReference>
<dbReference type="Proteomes" id="UP001230268">
    <property type="component" value="Unassembled WGS sequence"/>
</dbReference>
<feature type="transmembrane region" description="Helical" evidence="1">
    <location>
        <begin position="1016"/>
        <end position="1034"/>
    </location>
</feature>
<evidence type="ECO:0000313" key="2">
    <source>
        <dbReference type="EMBL" id="KAK1444659.1"/>
    </source>
</evidence>
<gene>
    <name evidence="2" type="ORF">BgAZ_105650</name>
</gene>
<proteinExistence type="predicted"/>
<sequence>MEASINPPWSLLKGETWAHWQKRDVIYRSCAESLSTIYQTLLDLQCLERSDLNDNLTSIMEQYRSHISCTGEFMGVPFNVDQDCHPMVLLREMTRHQKHILLVKMSNMSREYAPTLKRRMKASWCSFVNRLFTLSLCCFTILKPLVDKGICCSDDICLKGCSCCFFFKQRDIRVFLSGSVAAVTEKCEELTLSLFQKASFRKKIDDPDAHPLDVEKKLMCYLRTHCESTIMLLNVLLLVDEFLLLQEWLCLLCFYAYKIEEIRCANLKCECRAPTHCATVCTDKEDSECCWCCVRALLCVICSLLIKLHRRKVILLCWLKGLSKACAEDIAENAVRNEMFNMSGHMDTLRAVILIVLATVDLLKFEECLRKKNTCNKGNGHTSSENSRATGYHLMVPSLKYLRLTADSLLKLGKEGGKCTLLDDLVLWYSGILATMTKLCPDMVMEERYSYEALMKRDKVVVNNLADCNEIAVRNVGEAAKVFTISTASSAVGMVSTLFGRLDTCIRYGTVTSEGSSTGTGNGKDSSTSCSQSRCTCCEYKLSCGANGDMGNNICNALTKMSEILETNGENDFKTCSEAMKQQLQRCKTELKTICCNCESTTVATCTGDCCKEEDVSRFARLVKEMVDTVKTHNIIQCKANGTGNGGGCSGSDTCRCCDASANKLGSEGLEPTVFNILKCILCCKTCCDTSESSQISCILACIFCCVYNKLCKDSKQEKCSKCNALCPAKCCNSSNENSSCTCKCAEVKCCNCEHSKPLAQCCQELCKTESPGIACRSLNCWICFFRCYVLCGGKCGDAAKGENECCPCTENCGKCKKDACGNDCNCVLTNKCKDTTCKCCHLYRLSKSLFLCKSCNCGGSTGNGACQLRVTISCQDNCSCQCKANDCGCCLPVYVEEGSAVPLKENCCGHRLGCTLQIITKDMVALKENVCKLKDRADKICQATTSLTCELNEVNKCLTCFYDVLCYTKYGVCHMQNTLTCKLKKLLERVNTNFPCFATEIQGIATRDANMMTKMFKLFVLCLTMAYEGILLVQRIVGMCGKINLLKHRIKNTNDDICNIKRDVDRNWRSLLNLKGGAISAHEGRCSVVQLSALGGERVTAIGARFPDGRSRMSMGFKADLEQDIYSSSGLGILKYIWVLLSVYVFIKYSPWFGMYTNREGSVALVTTYTALTAFHLTVAVRGFGLQTIAATRGGGSAGTYINLIMLAGLAVTLILSWVTNMANVYVVTVKSLNYVNERMRTVGIYETSASRGRNVLFKTVRQTVESDIKSVLRMCKMTSAPQPDLVSGFKPEWLPSNVEDPYGLSMSTFGLSEECSAKEFLQKLRDYCFGSLYWVLDAIGFLTIHPDNCGFLDRTKHRSQTNIAIPLLWAAWSNNTQITDSAMRLCMICKKVLLTLNEEYLNHADDIEESGRRTNMMNVWNGFYETQLKILPEMCIKYRVRTAIYTESQRTFLKEMFSSYYADAWETYHTGLSKFAKSYMPLSGSVDELEEVHGGSKCEVALDSLKWLGENALEDHVVENYNHVMYWSNTSAGYSENDDSEMPSRFQHINDKAAFTKGANKWMKRKLKLCEMSGTDKDECMHAVQFVMSKAKDVLKYVQKGDNIVEVLYYSGCVQNVDYQKVDDGTQGKMDLDVVRLLKKSGDLKYQRDSFMSNMQTSGTGSRDVSEKFKDQIKALKESDENHGNWWRVLYWLGTWSVFNPVPVSGRDVSYLLM</sequence>
<organism evidence="2 3">
    <name type="scientific">Babesia gibsoni</name>
    <dbReference type="NCBI Taxonomy" id="33632"/>
    <lineage>
        <taxon>Eukaryota</taxon>
        <taxon>Sar</taxon>
        <taxon>Alveolata</taxon>
        <taxon>Apicomplexa</taxon>
        <taxon>Aconoidasida</taxon>
        <taxon>Piroplasmida</taxon>
        <taxon>Babesiidae</taxon>
        <taxon>Babesia</taxon>
    </lineage>
</organism>